<feature type="chain" id="PRO_5002014501" description="SLH domain-containing protein" evidence="2">
    <location>
        <begin position="21"/>
        <end position="372"/>
    </location>
</feature>
<keyword evidence="1 2" id="KW-0732">Signal</keyword>
<comment type="caution">
    <text evidence="4">The sequence shown here is derived from an EMBL/GenBank/DDBJ whole genome shotgun (WGS) entry which is preliminary data.</text>
</comment>
<dbReference type="AlphaFoldDB" id="A0A0A3IFF0"/>
<evidence type="ECO:0000313" key="5">
    <source>
        <dbReference type="Proteomes" id="UP000030437"/>
    </source>
</evidence>
<gene>
    <name evidence="4" type="ORF">CD32_19525</name>
</gene>
<dbReference type="RefSeq" id="WP_036157961.1">
    <property type="nucleotide sequence ID" value="NZ_AVCX01000001.1"/>
</dbReference>
<dbReference type="Pfam" id="PF00395">
    <property type="entry name" value="SLH"/>
    <property type="match status" value="3"/>
</dbReference>
<dbReference type="PANTHER" id="PTHR43308">
    <property type="entry name" value="OUTER MEMBRANE PROTEIN ALPHA-RELATED"/>
    <property type="match status" value="1"/>
</dbReference>
<dbReference type="InterPro" id="IPR001119">
    <property type="entry name" value="SLH_dom"/>
</dbReference>
<dbReference type="eggNOG" id="COG4632">
    <property type="taxonomic scope" value="Bacteria"/>
</dbReference>
<name>A0A0A3IFF0_9BACI</name>
<proteinExistence type="predicted"/>
<dbReference type="InterPro" id="IPR051465">
    <property type="entry name" value="Cell_Envelope_Struct_Comp"/>
</dbReference>
<organism evidence="4 5">
    <name type="scientific">Lysinibacillus odysseyi 34hs-1 = NBRC 100172</name>
    <dbReference type="NCBI Taxonomy" id="1220589"/>
    <lineage>
        <taxon>Bacteria</taxon>
        <taxon>Bacillati</taxon>
        <taxon>Bacillota</taxon>
        <taxon>Bacilli</taxon>
        <taxon>Bacillales</taxon>
        <taxon>Bacillaceae</taxon>
        <taxon>Lysinibacillus</taxon>
    </lineage>
</organism>
<feature type="signal peptide" evidence="2">
    <location>
        <begin position="1"/>
        <end position="20"/>
    </location>
</feature>
<dbReference type="Proteomes" id="UP000030437">
    <property type="component" value="Unassembled WGS sequence"/>
</dbReference>
<evidence type="ECO:0000313" key="4">
    <source>
        <dbReference type="EMBL" id="KGR81548.1"/>
    </source>
</evidence>
<reference evidence="4 5" key="1">
    <citation type="submission" date="2014-02" db="EMBL/GenBank/DDBJ databases">
        <title>Draft genome sequence of Lysinibacillus odysseyi NBRC 100172.</title>
        <authorList>
            <person name="Zhang F."/>
            <person name="Wang G."/>
            <person name="Zhang L."/>
        </authorList>
    </citation>
    <scope>NUCLEOTIDE SEQUENCE [LARGE SCALE GENOMIC DNA]</scope>
    <source>
        <strain evidence="4 5">NBRC 100172</strain>
    </source>
</reference>
<dbReference type="STRING" id="1220589.CD32_19525"/>
<evidence type="ECO:0000256" key="1">
    <source>
        <dbReference type="ARBA" id="ARBA00022729"/>
    </source>
</evidence>
<dbReference type="OrthoDB" id="5845122at2"/>
<evidence type="ECO:0000256" key="2">
    <source>
        <dbReference type="SAM" id="SignalP"/>
    </source>
</evidence>
<accession>A0A0A3IFF0</accession>
<feature type="domain" description="SLH" evidence="3">
    <location>
        <begin position="84"/>
        <end position="143"/>
    </location>
</feature>
<dbReference type="PANTHER" id="PTHR43308:SF5">
    <property type="entry name" value="S-LAYER PROTEIN _ PEPTIDOGLYCAN ENDO-BETA-N-ACETYLGLUCOSAMINIDASE"/>
    <property type="match status" value="1"/>
</dbReference>
<sequence>MKKWLLALFLIVSSPLPAVAADTFSDVPSGTEVGKAVTNLVDRGVISGYTDGTYRPNQVVTRAQAAKILAGVLKLDTKNASAHFSDVHESYEHYGAIAALAERKILNGYADGSFKPNNPITRAQMAKILTNAFRISGVFHTLPFSDIAEDSETFGHVNALYSYAITTGTTAATFSPGGYVTRGQLAVFITRAESSPKKGTLVASKNIGMASITDWGIENDVLKVVSSGREIHLLAKKAGSTRLLIAGPSSLSATQQMQYTLYKVMVQNTNGVLQISMTETNPIEELTHNVNFYTFGDLQLGFVPTTVTVQGVDGKTTPAGSYYIGRAANGLELAIYTPGHYIVTLAGSGASASFSAVVTVENFETTLDLYPI</sequence>
<feature type="domain" description="SLH" evidence="3">
    <location>
        <begin position="144"/>
        <end position="203"/>
    </location>
</feature>
<dbReference type="PROSITE" id="PS51272">
    <property type="entry name" value="SLH"/>
    <property type="match status" value="3"/>
</dbReference>
<dbReference type="EMBL" id="JPVP01000060">
    <property type="protein sequence ID" value="KGR81548.1"/>
    <property type="molecule type" value="Genomic_DNA"/>
</dbReference>
<feature type="domain" description="SLH" evidence="3">
    <location>
        <begin position="20"/>
        <end position="83"/>
    </location>
</feature>
<protein>
    <recommendedName>
        <fullName evidence="3">SLH domain-containing protein</fullName>
    </recommendedName>
</protein>
<evidence type="ECO:0000259" key="3">
    <source>
        <dbReference type="PROSITE" id="PS51272"/>
    </source>
</evidence>
<keyword evidence="5" id="KW-1185">Reference proteome</keyword>